<dbReference type="Pfam" id="PF00067">
    <property type="entry name" value="p450"/>
    <property type="match status" value="1"/>
</dbReference>
<dbReference type="EMBL" id="JACGCM010000207">
    <property type="protein sequence ID" value="KAF6175214.1"/>
    <property type="molecule type" value="Genomic_DNA"/>
</dbReference>
<evidence type="ECO:0000313" key="7">
    <source>
        <dbReference type="EMBL" id="KAF6175214.1"/>
    </source>
</evidence>
<evidence type="ECO:0000256" key="1">
    <source>
        <dbReference type="ARBA" id="ARBA00010617"/>
    </source>
</evidence>
<organism evidence="7 9">
    <name type="scientific">Kingdonia uniflora</name>
    <dbReference type="NCBI Taxonomy" id="39325"/>
    <lineage>
        <taxon>Eukaryota</taxon>
        <taxon>Viridiplantae</taxon>
        <taxon>Streptophyta</taxon>
        <taxon>Embryophyta</taxon>
        <taxon>Tracheophyta</taxon>
        <taxon>Spermatophyta</taxon>
        <taxon>Magnoliopsida</taxon>
        <taxon>Ranunculales</taxon>
        <taxon>Circaeasteraceae</taxon>
        <taxon>Kingdonia</taxon>
    </lineage>
</organism>
<evidence type="ECO:0000256" key="3">
    <source>
        <dbReference type="ARBA" id="ARBA00023002"/>
    </source>
</evidence>
<evidence type="ECO:0000256" key="5">
    <source>
        <dbReference type="PIRSR" id="PIRSR602401-1"/>
    </source>
</evidence>
<dbReference type="Gene3D" id="1.10.630.10">
    <property type="entry name" value="Cytochrome P450"/>
    <property type="match status" value="1"/>
</dbReference>
<dbReference type="GO" id="GO:0044550">
    <property type="term" value="P:secondary metabolite biosynthetic process"/>
    <property type="evidence" value="ECO:0007669"/>
    <property type="project" value="UniProtKB-ARBA"/>
</dbReference>
<dbReference type="GO" id="GO:0020037">
    <property type="term" value="F:heme binding"/>
    <property type="evidence" value="ECO:0007669"/>
    <property type="project" value="InterPro"/>
</dbReference>
<dbReference type="GO" id="GO:0005506">
    <property type="term" value="F:iron ion binding"/>
    <property type="evidence" value="ECO:0007669"/>
    <property type="project" value="InterPro"/>
</dbReference>
<dbReference type="PRINTS" id="PR00463">
    <property type="entry name" value="EP450I"/>
</dbReference>
<dbReference type="GO" id="GO:0016705">
    <property type="term" value="F:oxidoreductase activity, acting on paired donors, with incorporation or reduction of molecular oxygen"/>
    <property type="evidence" value="ECO:0007669"/>
    <property type="project" value="InterPro"/>
</dbReference>
<accession>A0A7J7P7U3</accession>
<dbReference type="InterPro" id="IPR017972">
    <property type="entry name" value="Cyt_P450_CS"/>
</dbReference>
<keyword evidence="3 6" id="KW-0560">Oxidoreductase</keyword>
<evidence type="ECO:0000313" key="8">
    <source>
        <dbReference type="EMBL" id="KAF6175215.1"/>
    </source>
</evidence>
<dbReference type="PROSITE" id="PS00086">
    <property type="entry name" value="CYTOCHROME_P450"/>
    <property type="match status" value="1"/>
</dbReference>
<dbReference type="GO" id="GO:0006629">
    <property type="term" value="P:lipid metabolic process"/>
    <property type="evidence" value="ECO:0007669"/>
    <property type="project" value="UniProtKB-ARBA"/>
</dbReference>
<proteinExistence type="inferred from homology"/>
<dbReference type="Proteomes" id="UP000541444">
    <property type="component" value="Unassembled WGS sequence"/>
</dbReference>
<comment type="similarity">
    <text evidence="1 6">Belongs to the cytochrome P450 family.</text>
</comment>
<comment type="cofactor">
    <cofactor evidence="5">
        <name>heme</name>
        <dbReference type="ChEBI" id="CHEBI:30413"/>
    </cofactor>
</comment>
<dbReference type="InterPro" id="IPR001128">
    <property type="entry name" value="Cyt_P450"/>
</dbReference>
<dbReference type="InterPro" id="IPR002401">
    <property type="entry name" value="Cyt_P450_E_grp-I"/>
</dbReference>
<keyword evidence="4 5" id="KW-0408">Iron</keyword>
<keyword evidence="2 5" id="KW-0479">Metal-binding</keyword>
<keyword evidence="9" id="KW-1185">Reference proteome</keyword>
<dbReference type="SUPFAM" id="SSF48264">
    <property type="entry name" value="Cytochrome P450"/>
    <property type="match status" value="1"/>
</dbReference>
<dbReference type="GO" id="GO:0004497">
    <property type="term" value="F:monooxygenase activity"/>
    <property type="evidence" value="ECO:0007669"/>
    <property type="project" value="UniProtKB-KW"/>
</dbReference>
<gene>
    <name evidence="7" type="ORF">GIB67_015899</name>
    <name evidence="8" type="ORF">GIB67_015900</name>
</gene>
<dbReference type="PRINTS" id="PR00385">
    <property type="entry name" value="P450"/>
</dbReference>
<feature type="binding site" description="axial binding residue" evidence="5">
    <location>
        <position position="445"/>
    </location>
    <ligand>
        <name>heme</name>
        <dbReference type="ChEBI" id="CHEBI:30413"/>
    </ligand>
    <ligandPart>
        <name>Fe</name>
        <dbReference type="ChEBI" id="CHEBI:18248"/>
    </ligandPart>
</feature>
<keyword evidence="5 6" id="KW-0349">Heme</keyword>
<comment type="caution">
    <text evidence="7">The sequence shown here is derived from an EMBL/GenBank/DDBJ whole genome shotgun (WGS) entry which is preliminary data.</text>
</comment>
<evidence type="ECO:0008006" key="10">
    <source>
        <dbReference type="Google" id="ProtNLM"/>
    </source>
</evidence>
<evidence type="ECO:0000256" key="2">
    <source>
        <dbReference type="ARBA" id="ARBA00022723"/>
    </source>
</evidence>
<evidence type="ECO:0000313" key="9">
    <source>
        <dbReference type="Proteomes" id="UP000541444"/>
    </source>
</evidence>
<sequence>MGFVLGYPEILLAVICFVSLHYLSSGSPHRLPTNWPFVGMLPSLLINANRVHDWTTQLLARSGCTFVFKGPWFTNLNIVGTCDPANVHYILSTNFSNFERGYELKEIFDVLGDGIFNSDSDLWRKQRKISHMFVNHPRFRQFSDKTSREKVENGLIPVIEYVVKQGSVVDLQDVFQRFTFDSTYILISGMDPRSLSIQFPKVPFAEALDDAEEVIFHRDSRPKSYWKFQRWLQIGKERKMARAWKTLDQLIGDCITKKREQLRTKPKEEENSGLLTSLMKEQDVDSKSDKFLRDAIINFMIAGRDTVSAGLTWFFYLVSKNPLVETKIIEELKVNISSKGRKLLDAEEVRGLVYLHGALCESLRLYPPVPIQHKTPLRRDVLPSGHIVDSKTKIFISSYAMARMEDIWGKDCLEFKPERWISENGGIKFEPSYKFLAFNAGPRTCLGKEVAFTQMKLVVATLIYNYQFQVVEGHPVSPKMSVILHMKHGLMARVQRRLVI</sequence>
<evidence type="ECO:0000256" key="6">
    <source>
        <dbReference type="RuleBase" id="RU000461"/>
    </source>
</evidence>
<reference evidence="7 9" key="1">
    <citation type="journal article" date="2020" name="IScience">
        <title>Genome Sequencing of the Endangered Kingdonia uniflora (Circaeasteraceae, Ranunculales) Reveals Potential Mechanisms of Evolutionary Specialization.</title>
        <authorList>
            <person name="Sun Y."/>
            <person name="Deng T."/>
            <person name="Zhang A."/>
            <person name="Moore M.J."/>
            <person name="Landis J.B."/>
            <person name="Lin N."/>
            <person name="Zhang H."/>
            <person name="Zhang X."/>
            <person name="Huang J."/>
            <person name="Zhang X."/>
            <person name="Sun H."/>
            <person name="Wang H."/>
        </authorList>
    </citation>
    <scope>NUCLEOTIDE SEQUENCE [LARGE SCALE GENOMIC DNA]</scope>
    <source>
        <strain evidence="7">TB1705</strain>
        <tissue evidence="7">Leaf</tissue>
    </source>
</reference>
<dbReference type="CDD" id="cd11064">
    <property type="entry name" value="CYP86A"/>
    <property type="match status" value="1"/>
</dbReference>
<name>A0A7J7P7U3_9MAGN</name>
<dbReference type="AlphaFoldDB" id="A0A7J7P7U3"/>
<dbReference type="PANTHER" id="PTHR24296">
    <property type="entry name" value="CYTOCHROME P450"/>
    <property type="match status" value="1"/>
</dbReference>
<protein>
    <recommendedName>
        <fullName evidence="10">Cytochrome P450</fullName>
    </recommendedName>
</protein>
<dbReference type="EMBL" id="JACGCM010000207">
    <property type="protein sequence ID" value="KAF6175215.1"/>
    <property type="molecule type" value="Genomic_DNA"/>
</dbReference>
<evidence type="ECO:0000256" key="4">
    <source>
        <dbReference type="ARBA" id="ARBA00023004"/>
    </source>
</evidence>
<dbReference type="OrthoDB" id="1470350at2759"/>
<dbReference type="InterPro" id="IPR036396">
    <property type="entry name" value="Cyt_P450_sf"/>
</dbReference>
<keyword evidence="6" id="KW-0503">Monooxygenase</keyword>